<dbReference type="PROSITE" id="PS00678">
    <property type="entry name" value="WD_REPEATS_1"/>
    <property type="match status" value="1"/>
</dbReference>
<feature type="repeat" description="WD" evidence="1">
    <location>
        <begin position="15"/>
        <end position="41"/>
    </location>
</feature>
<protein>
    <submittedName>
        <fullName evidence="2">Uncharacterized protein</fullName>
    </submittedName>
</protein>
<gene>
    <name evidence="2" type="ORF">B0H17DRAFT_1148600</name>
</gene>
<sequence length="163" mass="18305">MATSRRSTCSSFFFNSHLIILGSGDSTVRIWDMSRVFSVTSDPKPLLVPSNPLTNTDTGFTGITILPDRKLISREFKDKPTTIHTPVMSYHEPECSQLTLTDLYITNLEHLDLPEAIGILPYMIVPGLDHCQAIGSDFRIRMEDDSGSVQTSIVRNLYWVIID</sequence>
<dbReference type="EMBL" id="JARKIE010000408">
    <property type="protein sequence ID" value="KAJ7643203.1"/>
    <property type="molecule type" value="Genomic_DNA"/>
</dbReference>
<dbReference type="PROSITE" id="PS50082">
    <property type="entry name" value="WD_REPEATS_2"/>
    <property type="match status" value="1"/>
</dbReference>
<evidence type="ECO:0000313" key="3">
    <source>
        <dbReference type="Proteomes" id="UP001221757"/>
    </source>
</evidence>
<reference evidence="2" key="1">
    <citation type="submission" date="2023-03" db="EMBL/GenBank/DDBJ databases">
        <title>Massive genome expansion in bonnet fungi (Mycena s.s.) driven by repeated elements and novel gene families across ecological guilds.</title>
        <authorList>
            <consortium name="Lawrence Berkeley National Laboratory"/>
            <person name="Harder C.B."/>
            <person name="Miyauchi S."/>
            <person name="Viragh M."/>
            <person name="Kuo A."/>
            <person name="Thoen E."/>
            <person name="Andreopoulos B."/>
            <person name="Lu D."/>
            <person name="Skrede I."/>
            <person name="Drula E."/>
            <person name="Henrissat B."/>
            <person name="Morin E."/>
            <person name="Kohler A."/>
            <person name="Barry K."/>
            <person name="LaButti K."/>
            <person name="Morin E."/>
            <person name="Salamov A."/>
            <person name="Lipzen A."/>
            <person name="Mereny Z."/>
            <person name="Hegedus B."/>
            <person name="Baldrian P."/>
            <person name="Stursova M."/>
            <person name="Weitz H."/>
            <person name="Taylor A."/>
            <person name="Grigoriev I.V."/>
            <person name="Nagy L.G."/>
            <person name="Martin F."/>
            <person name="Kauserud H."/>
        </authorList>
    </citation>
    <scope>NUCLEOTIDE SEQUENCE</scope>
    <source>
        <strain evidence="2">CBHHK067</strain>
    </source>
</reference>
<accession>A0AAD7C9N4</accession>
<keyword evidence="1" id="KW-0853">WD repeat</keyword>
<name>A0AAD7C9N4_MYCRO</name>
<dbReference type="InterPro" id="IPR019775">
    <property type="entry name" value="WD40_repeat_CS"/>
</dbReference>
<evidence type="ECO:0000313" key="2">
    <source>
        <dbReference type="EMBL" id="KAJ7643203.1"/>
    </source>
</evidence>
<dbReference type="AlphaFoldDB" id="A0AAD7C9N4"/>
<comment type="caution">
    <text evidence="2">The sequence shown here is derived from an EMBL/GenBank/DDBJ whole genome shotgun (WGS) entry which is preliminary data.</text>
</comment>
<keyword evidence="3" id="KW-1185">Reference proteome</keyword>
<evidence type="ECO:0000256" key="1">
    <source>
        <dbReference type="PROSITE-ProRule" id="PRU00221"/>
    </source>
</evidence>
<dbReference type="Proteomes" id="UP001221757">
    <property type="component" value="Unassembled WGS sequence"/>
</dbReference>
<proteinExistence type="predicted"/>
<dbReference type="InterPro" id="IPR001680">
    <property type="entry name" value="WD40_rpt"/>
</dbReference>
<organism evidence="2 3">
    <name type="scientific">Mycena rosella</name>
    <name type="common">Pink bonnet</name>
    <name type="synonym">Agaricus rosellus</name>
    <dbReference type="NCBI Taxonomy" id="1033263"/>
    <lineage>
        <taxon>Eukaryota</taxon>
        <taxon>Fungi</taxon>
        <taxon>Dikarya</taxon>
        <taxon>Basidiomycota</taxon>
        <taxon>Agaricomycotina</taxon>
        <taxon>Agaricomycetes</taxon>
        <taxon>Agaricomycetidae</taxon>
        <taxon>Agaricales</taxon>
        <taxon>Marasmiineae</taxon>
        <taxon>Mycenaceae</taxon>
        <taxon>Mycena</taxon>
    </lineage>
</organism>